<proteinExistence type="predicted"/>
<gene>
    <name evidence="1" type="ORF">ACFSCX_21320</name>
</gene>
<name>A0ABW4LVF0_9BACI</name>
<dbReference type="Proteomes" id="UP001597214">
    <property type="component" value="Unassembled WGS sequence"/>
</dbReference>
<reference evidence="2" key="1">
    <citation type="journal article" date="2019" name="Int. J. Syst. Evol. Microbiol.">
        <title>The Global Catalogue of Microorganisms (GCM) 10K type strain sequencing project: providing services to taxonomists for standard genome sequencing and annotation.</title>
        <authorList>
            <consortium name="The Broad Institute Genomics Platform"/>
            <consortium name="The Broad Institute Genome Sequencing Center for Infectious Disease"/>
            <person name="Wu L."/>
            <person name="Ma J."/>
        </authorList>
    </citation>
    <scope>NUCLEOTIDE SEQUENCE [LARGE SCALE GENOMIC DNA]</scope>
    <source>
        <strain evidence="2">CCUG 49339</strain>
    </source>
</reference>
<accession>A0ABW4LVF0</accession>
<dbReference type="EMBL" id="JBHUEM010000052">
    <property type="protein sequence ID" value="MFD1739053.1"/>
    <property type="molecule type" value="Genomic_DNA"/>
</dbReference>
<evidence type="ECO:0000313" key="2">
    <source>
        <dbReference type="Proteomes" id="UP001597214"/>
    </source>
</evidence>
<keyword evidence="2" id="KW-1185">Reference proteome</keyword>
<organism evidence="1 2">
    <name type="scientific">Bacillus salitolerans</name>
    <dbReference type="NCBI Taxonomy" id="1437434"/>
    <lineage>
        <taxon>Bacteria</taxon>
        <taxon>Bacillati</taxon>
        <taxon>Bacillota</taxon>
        <taxon>Bacilli</taxon>
        <taxon>Bacillales</taxon>
        <taxon>Bacillaceae</taxon>
        <taxon>Bacillus</taxon>
    </lineage>
</organism>
<evidence type="ECO:0000313" key="1">
    <source>
        <dbReference type="EMBL" id="MFD1739053.1"/>
    </source>
</evidence>
<protein>
    <submittedName>
        <fullName evidence="1">Uncharacterized protein</fullName>
    </submittedName>
</protein>
<comment type="caution">
    <text evidence="1">The sequence shown here is derived from an EMBL/GenBank/DDBJ whole genome shotgun (WGS) entry which is preliminary data.</text>
</comment>
<sequence length="339" mass="37475">MSTYQDFFIRGHLGADNTIPATGTLSSSPDIIPVETHPIKSFQEVLASDESYSSDPGTTVSIGYDNYIYVRGKNGGISPVKKKIYLYYVPASIINWPSKWKDNGIPTAAIDPTTGKEVMYVTVDGSPNQVLVGNNAFIWRNVQPPPAGSDHYCLIAQVTDDKNSNPIPHQDDFSYEDMASLMHNNLGFGWRNVTTISKDIPTWNSNTTLDVPLSVKTAKYVHVYVDIKGHKGAEISFQCSTQDKSSTPIEISKTLVTSNEAMIYGITTKLDPGFSGSITLNYFQNGITPSSDNHIRIEASYEHEDELNIDQEHLNRLKGAVGIEPTTPVYLGDFKWLVK</sequence>
<dbReference type="RefSeq" id="WP_377930277.1">
    <property type="nucleotide sequence ID" value="NZ_JBHUEM010000052.1"/>
</dbReference>